<keyword evidence="1" id="KW-0240">DNA-directed RNA polymerase</keyword>
<gene>
    <name evidence="1" type="ORF">XD94_0829</name>
</gene>
<dbReference type="GO" id="GO:0000428">
    <property type="term" value="C:DNA-directed RNA polymerase complex"/>
    <property type="evidence" value="ECO:0007669"/>
    <property type="project" value="UniProtKB-KW"/>
</dbReference>
<proteinExistence type="predicted"/>
<dbReference type="AlphaFoldDB" id="A0A117M2H2"/>
<accession>A0A117M2H2</accession>
<dbReference type="PATRIC" id="fig|1184387.3.peg.1219"/>
<protein>
    <submittedName>
        <fullName evidence="1">DNA-directed RNA polymerase subunit beta</fullName>
    </submittedName>
</protein>
<dbReference type="Proteomes" id="UP000054092">
    <property type="component" value="Unassembled WGS sequence"/>
</dbReference>
<sequence>VEAMMDSGEVIRFGKDEERIHPPKIGIGLLGLGEDAEKLL</sequence>
<evidence type="ECO:0000313" key="1">
    <source>
        <dbReference type="EMBL" id="KUK80692.1"/>
    </source>
</evidence>
<evidence type="ECO:0000313" key="2">
    <source>
        <dbReference type="Proteomes" id="UP000054092"/>
    </source>
</evidence>
<comment type="caution">
    <text evidence="1">The sequence shown here is derived from an EMBL/GenBank/DDBJ whole genome shotgun (WGS) entry which is preliminary data.</text>
</comment>
<feature type="non-terminal residue" evidence="1">
    <location>
        <position position="1"/>
    </location>
</feature>
<name>A0A117M2H2_9BACT</name>
<keyword evidence="1" id="KW-0804">Transcription</keyword>
<reference evidence="2" key="1">
    <citation type="journal article" date="2015" name="MBio">
        <title>Genome-Resolved Metagenomic Analysis Reveals Roles for Candidate Phyla and Other Microbial Community Members in Biogeochemical Transformations in Oil Reservoirs.</title>
        <authorList>
            <person name="Hu P."/>
            <person name="Tom L."/>
            <person name="Singh A."/>
            <person name="Thomas B.C."/>
            <person name="Baker B.J."/>
            <person name="Piceno Y.M."/>
            <person name="Andersen G.L."/>
            <person name="Banfield J.F."/>
        </authorList>
    </citation>
    <scope>NUCLEOTIDE SEQUENCE [LARGE SCALE GENOMIC DNA]</scope>
</reference>
<dbReference type="EMBL" id="LGGP01000123">
    <property type="protein sequence ID" value="KUK80692.1"/>
    <property type="molecule type" value="Genomic_DNA"/>
</dbReference>
<organism evidence="1 2">
    <name type="scientific">Mesotoga prima</name>
    <dbReference type="NCBI Taxonomy" id="1184387"/>
    <lineage>
        <taxon>Bacteria</taxon>
        <taxon>Thermotogati</taxon>
        <taxon>Thermotogota</taxon>
        <taxon>Thermotogae</taxon>
        <taxon>Kosmotogales</taxon>
        <taxon>Kosmotogaceae</taxon>
        <taxon>Mesotoga</taxon>
    </lineage>
</organism>